<evidence type="ECO:0008006" key="8">
    <source>
        <dbReference type="Google" id="ProtNLM"/>
    </source>
</evidence>
<dbReference type="RefSeq" id="XP_004182630.1">
    <property type="nucleotide sequence ID" value="XM_004182582.1"/>
</dbReference>
<dbReference type="AlphaFoldDB" id="I2H9Q9"/>
<evidence type="ECO:0000313" key="6">
    <source>
        <dbReference type="EMBL" id="CCH63111.1"/>
    </source>
</evidence>
<evidence type="ECO:0000256" key="2">
    <source>
        <dbReference type="ARBA" id="ARBA00008231"/>
    </source>
</evidence>
<dbReference type="KEGG" id="tbl:TBLA_0J01130"/>
<evidence type="ECO:0000256" key="4">
    <source>
        <dbReference type="ARBA" id="ARBA00023128"/>
    </source>
</evidence>
<sequence>MIYIPSRPLLHVFKRQFHNSIPLCQKPLTRSLWKTVSVSPIDGTSQVALQLDGRTVRTPGGLPLEFPDTHTVLASMLQREWQAVTEKATKGKGPGNWKKLQRENLPLTSLVGRCLGLQMSPKDRNAAKKSLIPFIDTDTLVVMSPQNELDGVLRSRQEELYPKFVKLTEDLFSKDFNPEGSAPLRLSILDTETHGIRPHKQSQPVTDAAVNYLDSLTPWNLAVMEHTVVATKSFLCGILLLQSWAPVKDIAELSLLEAICQAERWGSIPESHERERLQLEQSLHCAALVAFG</sequence>
<proteinExistence type="inferred from homology"/>
<dbReference type="GO" id="GO:0005759">
    <property type="term" value="C:mitochondrial matrix"/>
    <property type="evidence" value="ECO:0007669"/>
    <property type="project" value="EnsemblFungi"/>
</dbReference>
<dbReference type="GO" id="GO:0033615">
    <property type="term" value="P:mitochondrial proton-transporting ATP synthase complex assembly"/>
    <property type="evidence" value="ECO:0007669"/>
    <property type="project" value="EnsemblFungi"/>
</dbReference>
<keyword evidence="3" id="KW-0809">Transit peptide</keyword>
<evidence type="ECO:0000256" key="5">
    <source>
        <dbReference type="ARBA" id="ARBA00023186"/>
    </source>
</evidence>
<keyword evidence="5" id="KW-0143">Chaperone</keyword>
<dbReference type="OMA" id="TICYHAD"/>
<dbReference type="HOGENOM" id="CLU_047893_1_2_1"/>
<dbReference type="OrthoDB" id="5322896at2759"/>
<keyword evidence="7" id="KW-1185">Reference proteome</keyword>
<accession>I2H9Q9</accession>
<gene>
    <name evidence="6" type="primary">TBLA0J01130</name>
    <name evidence="6" type="ORF">TBLA_0J01130</name>
</gene>
<comment type="subcellular location">
    <subcellularLocation>
        <location evidence="1">Mitochondrion</location>
    </subcellularLocation>
</comment>
<dbReference type="InterPro" id="IPR011419">
    <property type="entry name" value="ATP12_ATP_synth-F1-assembly"/>
</dbReference>
<dbReference type="Gene3D" id="3.30.2180.10">
    <property type="entry name" value="ATP12-like"/>
    <property type="match status" value="1"/>
</dbReference>
<dbReference type="eggNOG" id="KOG3015">
    <property type="taxonomic scope" value="Eukaryota"/>
</dbReference>
<dbReference type="InterPro" id="IPR023335">
    <property type="entry name" value="ATP12_ortho_dom_sf"/>
</dbReference>
<reference evidence="6 7" key="1">
    <citation type="journal article" date="2011" name="Proc. Natl. Acad. Sci. U.S.A.">
        <title>Evolutionary erosion of yeast sex chromosomes by mating-type switching accidents.</title>
        <authorList>
            <person name="Gordon J.L."/>
            <person name="Armisen D."/>
            <person name="Proux-Wera E."/>
            <person name="Oheigeartaigh S.S."/>
            <person name="Byrne K.P."/>
            <person name="Wolfe K.H."/>
        </authorList>
    </citation>
    <scope>NUCLEOTIDE SEQUENCE [LARGE SCALE GENOMIC DNA]</scope>
    <source>
        <strain evidence="7">ATCC 34711 / CBS 6284 / DSM 70876 / NBRC 10599 / NRRL Y-10934 / UCD 77-7</strain>
    </source>
</reference>
<dbReference type="GeneID" id="14498294"/>
<dbReference type="InParanoid" id="I2H9Q9"/>
<organism evidence="6 7">
    <name type="scientific">Henningerozyma blattae (strain ATCC 34711 / CBS 6284 / DSM 70876 / NBRC 10599 / NRRL Y-10934 / UCD 77-7)</name>
    <name type="common">Yeast</name>
    <name type="synonym">Tetrapisispora blattae</name>
    <dbReference type="NCBI Taxonomy" id="1071380"/>
    <lineage>
        <taxon>Eukaryota</taxon>
        <taxon>Fungi</taxon>
        <taxon>Dikarya</taxon>
        <taxon>Ascomycota</taxon>
        <taxon>Saccharomycotina</taxon>
        <taxon>Saccharomycetes</taxon>
        <taxon>Saccharomycetales</taxon>
        <taxon>Saccharomycetaceae</taxon>
        <taxon>Henningerozyma</taxon>
    </lineage>
</organism>
<evidence type="ECO:0000313" key="7">
    <source>
        <dbReference type="Proteomes" id="UP000002866"/>
    </source>
</evidence>
<dbReference type="Gene3D" id="1.10.3580.10">
    <property type="entry name" value="ATP12 ATPase"/>
    <property type="match status" value="1"/>
</dbReference>
<evidence type="ECO:0000256" key="1">
    <source>
        <dbReference type="ARBA" id="ARBA00004173"/>
    </source>
</evidence>
<keyword evidence="4" id="KW-0496">Mitochondrion</keyword>
<dbReference type="Pfam" id="PF07542">
    <property type="entry name" value="ATP12"/>
    <property type="match status" value="1"/>
</dbReference>
<dbReference type="Proteomes" id="UP000002866">
    <property type="component" value="Chromosome 10"/>
</dbReference>
<dbReference type="STRING" id="1071380.I2H9Q9"/>
<dbReference type="FunCoup" id="I2H9Q9">
    <property type="interactions" value="718"/>
</dbReference>
<dbReference type="PANTHER" id="PTHR21013">
    <property type="entry name" value="ATP SYNTHASE MITOCHONDRIAL F1 COMPLEX ASSEMBLY FACTOR 2/ATP12 PROTEIN, MITOCHONDRIAL PRECURSOR"/>
    <property type="match status" value="1"/>
</dbReference>
<dbReference type="GO" id="GO:0019904">
    <property type="term" value="F:protein domain specific binding"/>
    <property type="evidence" value="ECO:0007669"/>
    <property type="project" value="EnsemblFungi"/>
</dbReference>
<dbReference type="InterPro" id="IPR042272">
    <property type="entry name" value="ATP12_ATP_synth-F1-assembly_N"/>
</dbReference>
<dbReference type="EMBL" id="HE806325">
    <property type="protein sequence ID" value="CCH63111.1"/>
    <property type="molecule type" value="Genomic_DNA"/>
</dbReference>
<protein>
    <recommendedName>
        <fullName evidence="8">ATP synthase mitochondrial F1 complex assembly factor 2</fullName>
    </recommendedName>
</protein>
<comment type="similarity">
    <text evidence="2">Belongs to the ATP12 family.</text>
</comment>
<evidence type="ECO:0000256" key="3">
    <source>
        <dbReference type="ARBA" id="ARBA00022946"/>
    </source>
</evidence>
<dbReference type="SUPFAM" id="SSF160909">
    <property type="entry name" value="ATP12-like"/>
    <property type="match status" value="1"/>
</dbReference>
<dbReference type="PANTHER" id="PTHR21013:SF10">
    <property type="entry name" value="ATP SYNTHASE MITOCHONDRIAL F1 COMPLEX ASSEMBLY FACTOR 2"/>
    <property type="match status" value="1"/>
</dbReference>
<name>I2H9Q9_HENB6</name>